<feature type="region of interest" description="Disordered" evidence="1">
    <location>
        <begin position="254"/>
        <end position="293"/>
    </location>
</feature>
<evidence type="ECO:0000256" key="1">
    <source>
        <dbReference type="SAM" id="MobiDB-lite"/>
    </source>
</evidence>
<dbReference type="STRING" id="1223523.H340_06046"/>
<sequence length="293" mass="30085">MGAAEGEPERHRADGAQGLGAALLVPGPGGPPRRAERGGHQRRTAPHPPRGHLGQPPGGPNGDPEPLPRRRLRGHGHRPGDDGGRQRVGAGGGQRAAGGGRFGRGALFDHTAVPGAGAGGGETAGRGAAAAGAAERVRSGLSGFRRDRARSSAAEVDVTADHGPGDRSGRSGYRVARAARDPRGPMPVPGAPGLPTQAVDVRDLTSRLLDSAESGTTGTYDAVGPVVPPDGQTWLDAPLSIHAGSWHAFRTGLLRTSPDARRDTGASEPGRRTGHGDRHADATRQLRLRRHST</sequence>
<gene>
    <name evidence="2" type="ORF">H340_06046</name>
</gene>
<name>M3B627_STRM1</name>
<feature type="compositionally biased region" description="Basic and acidic residues" evidence="1">
    <location>
        <begin position="258"/>
        <end position="284"/>
    </location>
</feature>
<feature type="compositionally biased region" description="Low complexity" evidence="1">
    <location>
        <begin position="15"/>
        <end position="26"/>
    </location>
</feature>
<accession>M3B627</accession>
<organism evidence="2 3">
    <name type="scientific">Streptomyces mobaraensis (strain ATCC 29032 / DSM 40847 / JCM 4168 / NBRC 13819 / NCIMB 11159 / IPCR 16-22)</name>
    <dbReference type="NCBI Taxonomy" id="1223523"/>
    <lineage>
        <taxon>Bacteria</taxon>
        <taxon>Bacillati</taxon>
        <taxon>Actinomycetota</taxon>
        <taxon>Actinomycetes</taxon>
        <taxon>Kitasatosporales</taxon>
        <taxon>Streptomycetaceae</taxon>
        <taxon>Streptomyces</taxon>
    </lineage>
</organism>
<dbReference type="eggNOG" id="COG0451">
    <property type="taxonomic scope" value="Bacteria"/>
</dbReference>
<protein>
    <submittedName>
        <fullName evidence="2">NAD-dependent epimerase/dehydratase</fullName>
    </submittedName>
</protein>
<dbReference type="AlphaFoldDB" id="M3B627"/>
<evidence type="ECO:0000313" key="2">
    <source>
        <dbReference type="EMBL" id="EMF01428.1"/>
    </source>
</evidence>
<feature type="compositionally biased region" description="Basic and acidic residues" evidence="1">
    <location>
        <begin position="159"/>
        <end position="169"/>
    </location>
</feature>
<feature type="compositionally biased region" description="Gly residues" evidence="1">
    <location>
        <begin position="89"/>
        <end position="103"/>
    </location>
</feature>
<feature type="region of interest" description="Disordered" evidence="1">
    <location>
        <begin position="1"/>
        <end position="173"/>
    </location>
</feature>
<proteinExistence type="predicted"/>
<dbReference type="Proteomes" id="UP000011740">
    <property type="component" value="Unassembled WGS sequence"/>
</dbReference>
<comment type="caution">
    <text evidence="2">The sequence shown here is derived from an EMBL/GenBank/DDBJ whole genome shotgun (WGS) entry which is preliminary data.</text>
</comment>
<dbReference type="EMBL" id="AORZ01000011">
    <property type="protein sequence ID" value="EMF01428.1"/>
    <property type="molecule type" value="Genomic_DNA"/>
</dbReference>
<feature type="compositionally biased region" description="Low complexity" evidence="1">
    <location>
        <begin position="125"/>
        <end position="134"/>
    </location>
</feature>
<evidence type="ECO:0000313" key="3">
    <source>
        <dbReference type="Proteomes" id="UP000011740"/>
    </source>
</evidence>
<reference evidence="2 3" key="1">
    <citation type="journal article" date="2013" name="Genome Announc.">
        <title>Whole-Genome Shotgun Assembly and Analysis of the Genome of Streptomyces mobaraensis DSM 40847, a Strain for Industrial Production of Microbial Transglutaminase.</title>
        <authorList>
            <person name="Yang H."/>
            <person name="He T."/>
            <person name="Wu W."/>
            <person name="Zhu W."/>
            <person name="Lu B."/>
            <person name="Sun W."/>
        </authorList>
    </citation>
    <scope>NUCLEOTIDE SEQUENCE [LARGE SCALE GENOMIC DNA]</scope>
    <source>
        <strain evidence="2 3">DSM 40847</strain>
    </source>
</reference>